<proteinExistence type="predicted"/>
<dbReference type="AlphaFoldDB" id="A0AAV2PKM9"/>
<evidence type="ECO:0008006" key="5">
    <source>
        <dbReference type="Google" id="ProtNLM"/>
    </source>
</evidence>
<keyword evidence="2" id="KW-1133">Transmembrane helix</keyword>
<evidence type="ECO:0000313" key="4">
    <source>
        <dbReference type="Proteomes" id="UP001497623"/>
    </source>
</evidence>
<organism evidence="3 4">
    <name type="scientific">Meganyctiphanes norvegica</name>
    <name type="common">Northern krill</name>
    <name type="synonym">Thysanopoda norvegica</name>
    <dbReference type="NCBI Taxonomy" id="48144"/>
    <lineage>
        <taxon>Eukaryota</taxon>
        <taxon>Metazoa</taxon>
        <taxon>Ecdysozoa</taxon>
        <taxon>Arthropoda</taxon>
        <taxon>Crustacea</taxon>
        <taxon>Multicrustacea</taxon>
        <taxon>Malacostraca</taxon>
        <taxon>Eumalacostraca</taxon>
        <taxon>Eucarida</taxon>
        <taxon>Euphausiacea</taxon>
        <taxon>Euphausiidae</taxon>
        <taxon>Meganyctiphanes</taxon>
    </lineage>
</organism>
<keyword evidence="2" id="KW-0812">Transmembrane</keyword>
<feature type="region of interest" description="Disordered" evidence="1">
    <location>
        <begin position="37"/>
        <end position="65"/>
    </location>
</feature>
<feature type="compositionally biased region" description="Basic residues" evidence="1">
    <location>
        <begin position="156"/>
        <end position="171"/>
    </location>
</feature>
<evidence type="ECO:0000313" key="3">
    <source>
        <dbReference type="EMBL" id="CAL4060106.1"/>
    </source>
</evidence>
<feature type="non-terminal residue" evidence="3">
    <location>
        <position position="257"/>
    </location>
</feature>
<keyword evidence="4" id="KW-1185">Reference proteome</keyword>
<feature type="region of interest" description="Disordered" evidence="1">
    <location>
        <begin position="147"/>
        <end position="174"/>
    </location>
</feature>
<reference evidence="3 4" key="1">
    <citation type="submission" date="2024-05" db="EMBL/GenBank/DDBJ databases">
        <authorList>
            <person name="Wallberg A."/>
        </authorList>
    </citation>
    <scope>NUCLEOTIDE SEQUENCE [LARGE SCALE GENOMIC DNA]</scope>
</reference>
<sequence>MDFRESVAGRLVMSVMVVTIGASAAILLVTAEARNRHDHDPNNVTQMPLQQQNPPPAANDTNDYKGNKITDIDESMLGMRKSRQISLEAHSSSQQFINTKDASDEGPDNLLDGVLAVLRRHLLEYPTNGDQNRDSNMVERLQMDKREVEQAAPTTHKIRHRASKRRRRRFSPHQEQGYLIESVDPLDNVVIVNDERRSPYLRRPPTEKYDQESVNLIQHEDGIAALPNVTAEELNVRRIPVLPENVDDQIATTTYSG</sequence>
<feature type="transmembrane region" description="Helical" evidence="2">
    <location>
        <begin position="12"/>
        <end position="31"/>
    </location>
</feature>
<gene>
    <name evidence="3" type="ORF">MNOR_LOCUS1034</name>
</gene>
<protein>
    <recommendedName>
        <fullName evidence="5">Transmembrane protein</fullName>
    </recommendedName>
</protein>
<comment type="caution">
    <text evidence="3">The sequence shown here is derived from an EMBL/GenBank/DDBJ whole genome shotgun (WGS) entry which is preliminary data.</text>
</comment>
<dbReference type="EMBL" id="CAXKWB010000260">
    <property type="protein sequence ID" value="CAL4060106.1"/>
    <property type="molecule type" value="Genomic_DNA"/>
</dbReference>
<accession>A0AAV2PKM9</accession>
<name>A0AAV2PKM9_MEGNR</name>
<keyword evidence="2" id="KW-0472">Membrane</keyword>
<evidence type="ECO:0000256" key="2">
    <source>
        <dbReference type="SAM" id="Phobius"/>
    </source>
</evidence>
<evidence type="ECO:0000256" key="1">
    <source>
        <dbReference type="SAM" id="MobiDB-lite"/>
    </source>
</evidence>
<dbReference type="Proteomes" id="UP001497623">
    <property type="component" value="Unassembled WGS sequence"/>
</dbReference>